<gene>
    <name evidence="2" type="ORF">NEISUBOT_04124</name>
</gene>
<keyword evidence="1" id="KW-0812">Transmembrane</keyword>
<accession>A0A9W5IRD3</accession>
<proteinExistence type="predicted"/>
<organism evidence="2 3">
    <name type="scientific">Neisseria subflava NJ9703</name>
    <dbReference type="NCBI Taxonomy" id="546268"/>
    <lineage>
        <taxon>Bacteria</taxon>
        <taxon>Pseudomonadati</taxon>
        <taxon>Pseudomonadota</taxon>
        <taxon>Betaproteobacteria</taxon>
        <taxon>Neisseriales</taxon>
        <taxon>Neisseriaceae</taxon>
        <taxon>Neisseria</taxon>
    </lineage>
</organism>
<dbReference type="NCBIfam" id="NF037970">
    <property type="entry name" value="vanZ_1"/>
    <property type="match status" value="1"/>
</dbReference>
<evidence type="ECO:0000313" key="2">
    <source>
        <dbReference type="EMBL" id="EFC52378.1"/>
    </source>
</evidence>
<comment type="caution">
    <text evidence="2">The sequence shown here is derived from an EMBL/GenBank/DDBJ whole genome shotgun (WGS) entry which is preliminary data.</text>
</comment>
<evidence type="ECO:0000313" key="3">
    <source>
        <dbReference type="Proteomes" id="UP000004621"/>
    </source>
</evidence>
<name>A0A9W5IRD3_NEISU</name>
<dbReference type="AlphaFoldDB" id="A0A9W5IRD3"/>
<keyword evidence="1" id="KW-0472">Membrane</keyword>
<protein>
    <submittedName>
        <fullName evidence="2">VanZ family protein</fullName>
    </submittedName>
</protein>
<dbReference type="PANTHER" id="PTHR28008">
    <property type="entry name" value="DOMAIN PROTEIN, PUTATIVE (AFU_ORTHOLOGUE AFUA_3G10980)-RELATED"/>
    <property type="match status" value="1"/>
</dbReference>
<sequence>MKALPLNKFTVAALIWFAAAIYALLFKEGGNSAPPFPHFDKVGHFGLFFGQAWLCAKIFIQDNRTIPYKGILFAALLFAIGSELAQAFLTATRQGSIADGIADMAGTAAALWFAEKIKAAKS</sequence>
<dbReference type="EMBL" id="ACEO02000004">
    <property type="protein sequence ID" value="EFC52378.1"/>
    <property type="molecule type" value="Genomic_DNA"/>
</dbReference>
<feature type="transmembrane region" description="Helical" evidence="1">
    <location>
        <begin position="42"/>
        <end position="60"/>
    </location>
</feature>
<keyword evidence="1" id="KW-1133">Transmembrane helix</keyword>
<dbReference type="RefSeq" id="WP_004519776.1">
    <property type="nucleotide sequence ID" value="NZ_ACEO02000004.1"/>
</dbReference>
<feature type="transmembrane region" description="Helical" evidence="1">
    <location>
        <begin position="72"/>
        <end position="91"/>
    </location>
</feature>
<reference evidence="2 3" key="1">
    <citation type="submission" date="2010-01" db="EMBL/GenBank/DDBJ databases">
        <authorList>
            <person name="Weinstock G."/>
            <person name="Sodergren E."/>
            <person name="Clifton S."/>
            <person name="Fulton L."/>
            <person name="Fulton B."/>
            <person name="Courtney L."/>
            <person name="Fronick C."/>
            <person name="Harrison M."/>
            <person name="Strong C."/>
            <person name="Farmer C."/>
            <person name="Delahaunty K."/>
            <person name="Markovic C."/>
            <person name="Hall O."/>
            <person name="Minx P."/>
            <person name="Tomlinson C."/>
            <person name="Mitreva M."/>
            <person name="Nelson J."/>
            <person name="Hou S."/>
            <person name="Wollam A."/>
            <person name="Pepin K.H."/>
            <person name="Johnson M."/>
            <person name="Bhonagiri V."/>
            <person name="Nash W.E."/>
            <person name="Warren W."/>
            <person name="Chinwalla A."/>
            <person name="Mardis E.R."/>
            <person name="Wilson R.K."/>
        </authorList>
    </citation>
    <scope>NUCLEOTIDE SEQUENCE [LARGE SCALE GENOMIC DNA]</scope>
    <source>
        <strain evidence="2 3">NJ9703</strain>
    </source>
</reference>
<dbReference type="PANTHER" id="PTHR28008:SF1">
    <property type="entry name" value="DOMAIN PROTEIN, PUTATIVE (AFU_ORTHOLOGUE AFUA_3G10980)-RELATED"/>
    <property type="match status" value="1"/>
</dbReference>
<dbReference type="Proteomes" id="UP000004621">
    <property type="component" value="Unassembled WGS sequence"/>
</dbReference>
<evidence type="ECO:0000256" key="1">
    <source>
        <dbReference type="SAM" id="Phobius"/>
    </source>
</evidence>